<dbReference type="InterPro" id="IPR011990">
    <property type="entry name" value="TPR-like_helical_dom_sf"/>
</dbReference>
<keyword evidence="5" id="KW-0998">Cell outer membrane</keyword>
<evidence type="ECO:0000256" key="2">
    <source>
        <dbReference type="ARBA" id="ARBA00006275"/>
    </source>
</evidence>
<comment type="caution">
    <text evidence="8">The sequence shown here is derived from an EMBL/GenBank/DDBJ whole genome shotgun (WGS) entry which is preliminary data.</text>
</comment>
<reference evidence="8 9" key="1">
    <citation type="submission" date="2020-08" db="EMBL/GenBank/DDBJ databases">
        <title>Genome public.</title>
        <authorList>
            <person name="Liu C."/>
            <person name="Sun Q."/>
        </authorList>
    </citation>
    <scope>NUCLEOTIDE SEQUENCE [LARGE SCALE GENOMIC DNA]</scope>
    <source>
        <strain evidence="8 9">NSJ-56</strain>
    </source>
</reference>
<dbReference type="Pfam" id="PF14322">
    <property type="entry name" value="SusD-like_3"/>
    <property type="match status" value="1"/>
</dbReference>
<evidence type="ECO:0000256" key="4">
    <source>
        <dbReference type="ARBA" id="ARBA00023136"/>
    </source>
</evidence>
<dbReference type="SUPFAM" id="SSF48452">
    <property type="entry name" value="TPR-like"/>
    <property type="match status" value="1"/>
</dbReference>
<comment type="similarity">
    <text evidence="2">Belongs to the SusD family.</text>
</comment>
<name>A0ABR7D4J7_9BACT</name>
<protein>
    <submittedName>
        <fullName evidence="8">RagB/SusD family nutrient uptake outer membrane protein</fullName>
    </submittedName>
</protein>
<dbReference type="EMBL" id="JACOOH010000008">
    <property type="protein sequence ID" value="MBC5622878.1"/>
    <property type="molecule type" value="Genomic_DNA"/>
</dbReference>
<proteinExistence type="inferred from homology"/>
<comment type="subcellular location">
    <subcellularLocation>
        <location evidence="1">Cell outer membrane</location>
    </subcellularLocation>
</comment>
<evidence type="ECO:0000256" key="5">
    <source>
        <dbReference type="ARBA" id="ARBA00023237"/>
    </source>
</evidence>
<dbReference type="PROSITE" id="PS51257">
    <property type="entry name" value="PROKAR_LIPOPROTEIN"/>
    <property type="match status" value="1"/>
</dbReference>
<evidence type="ECO:0000259" key="6">
    <source>
        <dbReference type="Pfam" id="PF07980"/>
    </source>
</evidence>
<dbReference type="InterPro" id="IPR033985">
    <property type="entry name" value="SusD-like_N"/>
</dbReference>
<dbReference type="RefSeq" id="WP_186977752.1">
    <property type="nucleotide sequence ID" value="NZ_JACOOH010000008.1"/>
</dbReference>
<keyword evidence="3" id="KW-0732">Signal</keyword>
<organism evidence="8 9">
    <name type="scientific">Butyricimonas hominis</name>
    <dbReference type="NCBI Taxonomy" id="2763032"/>
    <lineage>
        <taxon>Bacteria</taxon>
        <taxon>Pseudomonadati</taxon>
        <taxon>Bacteroidota</taxon>
        <taxon>Bacteroidia</taxon>
        <taxon>Bacteroidales</taxon>
        <taxon>Odoribacteraceae</taxon>
        <taxon>Butyricimonas</taxon>
    </lineage>
</organism>
<evidence type="ECO:0000313" key="8">
    <source>
        <dbReference type="EMBL" id="MBC5622878.1"/>
    </source>
</evidence>
<dbReference type="Proteomes" id="UP000646484">
    <property type="component" value="Unassembled WGS sequence"/>
</dbReference>
<evidence type="ECO:0000256" key="1">
    <source>
        <dbReference type="ARBA" id="ARBA00004442"/>
    </source>
</evidence>
<keyword evidence="9" id="KW-1185">Reference proteome</keyword>
<evidence type="ECO:0000313" key="9">
    <source>
        <dbReference type="Proteomes" id="UP000646484"/>
    </source>
</evidence>
<evidence type="ECO:0000256" key="3">
    <source>
        <dbReference type="ARBA" id="ARBA00022729"/>
    </source>
</evidence>
<dbReference type="Pfam" id="PF07980">
    <property type="entry name" value="SusD_RagB"/>
    <property type="match status" value="1"/>
</dbReference>
<feature type="domain" description="RagB/SusD" evidence="6">
    <location>
        <begin position="350"/>
        <end position="467"/>
    </location>
</feature>
<accession>A0ABR7D4J7</accession>
<sequence length="482" mass="55309">MKKIFYTSVFLLLTLFSGCDLLDIKPVNSMLPKSVEDFESVLLGGYPRENFFINTDLATDNVYANLSATSAVTKSYEPWFVWAATHQYNEAEDTYWKQLYSSVFYANTVLDEFAGKTPTTEEKALFETVRGEAYALRAYCYFYLVNLYAENYADENMDKPGVPMPLSASDVHQNTQNNVRVSVGKVWEQIEKDLDEASKDLVGKESKGKYRFDYIALQAFKARVYLFTGKYKEAIEAASYVIDAKSLFDMNEIQSYLDGLDKISNAFSYTYGFIDTDYRNEVLFFVGGKGNGNPYYYYKTRFKPTEELLNLCKRDPGVVDYRRYIFESNADPGSADYAEQGPTVYRMFATQQSDCYYIGLKLSEAYVTRAEAYARTGEKDLAIEDLNRLLVTRIKKSDYVALDKADFTAETALQRVLEERRVELAFDGGMRWFDLRRLGKPGIRHAYENGQVHTLNQGDLRYVLQIPLSEQLNSPNMPINPR</sequence>
<evidence type="ECO:0000259" key="7">
    <source>
        <dbReference type="Pfam" id="PF14322"/>
    </source>
</evidence>
<dbReference type="Gene3D" id="1.25.40.390">
    <property type="match status" value="1"/>
</dbReference>
<gene>
    <name evidence="8" type="ORF">H8S64_17440</name>
</gene>
<keyword evidence="4" id="KW-0472">Membrane</keyword>
<dbReference type="InterPro" id="IPR012944">
    <property type="entry name" value="SusD_RagB_dom"/>
</dbReference>
<feature type="domain" description="SusD-like N-terminal" evidence="7">
    <location>
        <begin position="56"/>
        <end position="226"/>
    </location>
</feature>